<keyword evidence="5" id="KW-1185">Reference proteome</keyword>
<name>A0ABW2D0Y7_9ACTN</name>
<dbReference type="EC" id="3.4.23.43" evidence="4"/>
<evidence type="ECO:0000313" key="4">
    <source>
        <dbReference type="EMBL" id="MFC6955927.1"/>
    </source>
</evidence>
<comment type="caution">
    <text evidence="4">The sequence shown here is derived from an EMBL/GenBank/DDBJ whole genome shotgun (WGS) entry which is preliminary data.</text>
</comment>
<feature type="transmembrane region" description="Helical" evidence="2">
    <location>
        <begin position="87"/>
        <end position="112"/>
    </location>
</feature>
<feature type="transmembrane region" description="Helical" evidence="2">
    <location>
        <begin position="37"/>
        <end position="55"/>
    </location>
</feature>
<sequence length="181" mass="18029">MRRAVSAATDRRPAWWLVAVAAAGTAVLVAWRGEGPLHLLALSLVGAAGIAAGWIDAYERRLPDVLILPLYPAVAALLVAADGGDRLLRAAAVAAVAMGLFGIACAAGQAGFGDVKLAGLLGLVLAWEDWRTAAVALVATACLGGGQAAVVIAMGRKDFPYGPAILLGAATALAAGPLAGS</sequence>
<dbReference type="InterPro" id="IPR000045">
    <property type="entry name" value="Prepilin_IV_endopep_pep"/>
</dbReference>
<evidence type="ECO:0000259" key="3">
    <source>
        <dbReference type="Pfam" id="PF01478"/>
    </source>
</evidence>
<keyword evidence="2" id="KW-0472">Membrane</keyword>
<organism evidence="4 5">
    <name type="scientific">Glycomyces mayteni</name>
    <dbReference type="NCBI Taxonomy" id="543887"/>
    <lineage>
        <taxon>Bacteria</taxon>
        <taxon>Bacillati</taxon>
        <taxon>Actinomycetota</taxon>
        <taxon>Actinomycetes</taxon>
        <taxon>Glycomycetales</taxon>
        <taxon>Glycomycetaceae</taxon>
        <taxon>Glycomyces</taxon>
    </lineage>
</organism>
<proteinExistence type="inferred from homology"/>
<dbReference type="EMBL" id="JBHSYS010000001">
    <property type="protein sequence ID" value="MFC6955927.1"/>
    <property type="molecule type" value="Genomic_DNA"/>
</dbReference>
<dbReference type="PANTHER" id="PTHR30487">
    <property type="entry name" value="TYPE 4 PREPILIN-LIKE PROTEINS LEADER PEPTIDE-PROCESSING ENZYME"/>
    <property type="match status" value="1"/>
</dbReference>
<evidence type="ECO:0000313" key="5">
    <source>
        <dbReference type="Proteomes" id="UP001596470"/>
    </source>
</evidence>
<keyword evidence="4" id="KW-0378">Hydrolase</keyword>
<dbReference type="RefSeq" id="WP_382353020.1">
    <property type="nucleotide sequence ID" value="NZ_JBHMBP010000004.1"/>
</dbReference>
<gene>
    <name evidence="4" type="ORF">ACFQS3_01830</name>
</gene>
<evidence type="ECO:0000256" key="1">
    <source>
        <dbReference type="ARBA" id="ARBA00005801"/>
    </source>
</evidence>
<protein>
    <submittedName>
        <fullName evidence="4">Prepilin peptidase</fullName>
        <ecNumber evidence="4">3.4.23.43</ecNumber>
    </submittedName>
</protein>
<feature type="transmembrane region" description="Helical" evidence="2">
    <location>
        <begin position="161"/>
        <end position="180"/>
    </location>
</feature>
<dbReference type="InterPro" id="IPR050882">
    <property type="entry name" value="Prepilin_peptidase/N-MTase"/>
</dbReference>
<reference evidence="5" key="1">
    <citation type="journal article" date="2019" name="Int. J. Syst. Evol. Microbiol.">
        <title>The Global Catalogue of Microorganisms (GCM) 10K type strain sequencing project: providing services to taxonomists for standard genome sequencing and annotation.</title>
        <authorList>
            <consortium name="The Broad Institute Genomics Platform"/>
            <consortium name="The Broad Institute Genome Sequencing Center for Infectious Disease"/>
            <person name="Wu L."/>
            <person name="Ma J."/>
        </authorList>
    </citation>
    <scope>NUCLEOTIDE SEQUENCE [LARGE SCALE GENOMIC DNA]</scope>
    <source>
        <strain evidence="5">KACC 12634</strain>
    </source>
</reference>
<dbReference type="PANTHER" id="PTHR30487:SF0">
    <property type="entry name" value="PREPILIN LEADER PEPTIDASE_N-METHYLTRANSFERASE-RELATED"/>
    <property type="match status" value="1"/>
</dbReference>
<dbReference type="GO" id="GO:0004190">
    <property type="term" value="F:aspartic-type endopeptidase activity"/>
    <property type="evidence" value="ECO:0007669"/>
    <property type="project" value="UniProtKB-EC"/>
</dbReference>
<feature type="domain" description="Prepilin type IV endopeptidase peptidase" evidence="3">
    <location>
        <begin position="48"/>
        <end position="145"/>
    </location>
</feature>
<dbReference type="Proteomes" id="UP001596470">
    <property type="component" value="Unassembled WGS sequence"/>
</dbReference>
<dbReference type="Pfam" id="PF01478">
    <property type="entry name" value="Peptidase_A24"/>
    <property type="match status" value="1"/>
</dbReference>
<feature type="transmembrane region" description="Helical" evidence="2">
    <location>
        <begin position="12"/>
        <end position="31"/>
    </location>
</feature>
<keyword evidence="2" id="KW-1133">Transmembrane helix</keyword>
<comment type="similarity">
    <text evidence="1">Belongs to the peptidase A24 family.</text>
</comment>
<feature type="transmembrane region" description="Helical" evidence="2">
    <location>
        <begin position="133"/>
        <end position="155"/>
    </location>
</feature>
<dbReference type="Gene3D" id="1.20.120.1220">
    <property type="match status" value="1"/>
</dbReference>
<keyword evidence="2" id="KW-0812">Transmembrane</keyword>
<accession>A0ABW2D0Y7</accession>
<evidence type="ECO:0000256" key="2">
    <source>
        <dbReference type="SAM" id="Phobius"/>
    </source>
</evidence>